<gene>
    <name evidence="1" type="ORF">EG68_12643</name>
</gene>
<reference evidence="1" key="1">
    <citation type="submission" date="2019-07" db="EMBL/GenBank/DDBJ databases">
        <title>Annotation for the trematode Paragonimus miyazaki's.</title>
        <authorList>
            <person name="Choi Y.-J."/>
        </authorList>
    </citation>
    <scope>NUCLEOTIDE SEQUENCE</scope>
    <source>
        <strain evidence="1">Japan</strain>
    </source>
</reference>
<evidence type="ECO:0000313" key="1">
    <source>
        <dbReference type="EMBL" id="KAF7233835.1"/>
    </source>
</evidence>
<keyword evidence="2" id="KW-1185">Reference proteome</keyword>
<comment type="caution">
    <text evidence="1">The sequence shown here is derived from an EMBL/GenBank/DDBJ whole genome shotgun (WGS) entry which is preliminary data.</text>
</comment>
<proteinExistence type="predicted"/>
<accession>A0A8S9YJ11</accession>
<dbReference type="Proteomes" id="UP000822476">
    <property type="component" value="Unassembled WGS sequence"/>
</dbReference>
<sequence length="72" mass="8216">MNAPVEPSAPYENPAFENEVERKELFNLLAKHIDPCVYVCVFIRMLIIGAWSEYMDEVICVGFPTLLTLPRA</sequence>
<organism evidence="1 2">
    <name type="scientific">Paragonimus skrjabini miyazakii</name>
    <dbReference type="NCBI Taxonomy" id="59628"/>
    <lineage>
        <taxon>Eukaryota</taxon>
        <taxon>Metazoa</taxon>
        <taxon>Spiralia</taxon>
        <taxon>Lophotrochozoa</taxon>
        <taxon>Platyhelminthes</taxon>
        <taxon>Trematoda</taxon>
        <taxon>Digenea</taxon>
        <taxon>Plagiorchiida</taxon>
        <taxon>Troglotremata</taxon>
        <taxon>Troglotrematidae</taxon>
        <taxon>Paragonimus</taxon>
    </lineage>
</organism>
<dbReference type="EMBL" id="JTDE01019692">
    <property type="protein sequence ID" value="KAF7233835.1"/>
    <property type="molecule type" value="Genomic_DNA"/>
</dbReference>
<dbReference type="AlphaFoldDB" id="A0A8S9YJ11"/>
<evidence type="ECO:0000313" key="2">
    <source>
        <dbReference type="Proteomes" id="UP000822476"/>
    </source>
</evidence>
<name>A0A8S9YJ11_9TREM</name>
<protein>
    <submittedName>
        <fullName evidence="1">Uncharacterized protein</fullName>
    </submittedName>
</protein>